<dbReference type="Pfam" id="PF00072">
    <property type="entry name" value="Response_reg"/>
    <property type="match status" value="1"/>
</dbReference>
<dbReference type="PANTHER" id="PTHR44591:SF24">
    <property type="entry name" value="PROTEIN-GLUTAMATE METHYLESTERASE_PROTEIN-GLUTAMINE GLUTAMINASE 1"/>
    <property type="match status" value="1"/>
</dbReference>
<keyword evidence="1 2" id="KW-0597">Phosphoprotein</keyword>
<name>A0A6I4SWU9_9SPHN</name>
<dbReference type="AlphaFoldDB" id="A0A6I4SWU9"/>
<dbReference type="GO" id="GO:0000160">
    <property type="term" value="P:phosphorelay signal transduction system"/>
    <property type="evidence" value="ECO:0007669"/>
    <property type="project" value="InterPro"/>
</dbReference>
<dbReference type="SMART" id="SM00448">
    <property type="entry name" value="REC"/>
    <property type="match status" value="1"/>
</dbReference>
<comment type="caution">
    <text evidence="4">The sequence shown here is derived from an EMBL/GenBank/DDBJ whole genome shotgun (WGS) entry which is preliminary data.</text>
</comment>
<evidence type="ECO:0000313" key="5">
    <source>
        <dbReference type="Proteomes" id="UP000433652"/>
    </source>
</evidence>
<accession>A0A6I4SWU9</accession>
<dbReference type="InterPro" id="IPR011006">
    <property type="entry name" value="CheY-like_superfamily"/>
</dbReference>
<dbReference type="InterPro" id="IPR050595">
    <property type="entry name" value="Bact_response_regulator"/>
</dbReference>
<feature type="modified residue" description="4-aspartylphosphate" evidence="2">
    <location>
        <position position="68"/>
    </location>
</feature>
<evidence type="ECO:0000256" key="1">
    <source>
        <dbReference type="ARBA" id="ARBA00022553"/>
    </source>
</evidence>
<keyword evidence="5" id="KW-1185">Reference proteome</keyword>
<organism evidence="4 5">
    <name type="scientific">Croceibacterium salegens</name>
    <dbReference type="NCBI Taxonomy" id="1737568"/>
    <lineage>
        <taxon>Bacteria</taxon>
        <taxon>Pseudomonadati</taxon>
        <taxon>Pseudomonadota</taxon>
        <taxon>Alphaproteobacteria</taxon>
        <taxon>Sphingomonadales</taxon>
        <taxon>Erythrobacteraceae</taxon>
        <taxon>Croceibacterium</taxon>
    </lineage>
</organism>
<proteinExistence type="predicted"/>
<evidence type="ECO:0000259" key="3">
    <source>
        <dbReference type="PROSITE" id="PS50110"/>
    </source>
</evidence>
<protein>
    <submittedName>
        <fullName evidence="4">Response regulator</fullName>
    </submittedName>
</protein>
<dbReference type="EMBL" id="WTYM01000040">
    <property type="protein sequence ID" value="MXO59829.1"/>
    <property type="molecule type" value="Genomic_DNA"/>
</dbReference>
<reference evidence="4 5" key="1">
    <citation type="submission" date="2019-12" db="EMBL/GenBank/DDBJ databases">
        <title>Genomic-based taxomic classification of the family Erythrobacteraceae.</title>
        <authorList>
            <person name="Xu L."/>
        </authorList>
    </citation>
    <scope>NUCLEOTIDE SEQUENCE [LARGE SCALE GENOMIC DNA]</scope>
    <source>
        <strain evidence="4 5">MCCC 1K01500</strain>
    </source>
</reference>
<dbReference type="OrthoDB" id="7432514at2"/>
<evidence type="ECO:0000256" key="2">
    <source>
        <dbReference type="PROSITE-ProRule" id="PRU00169"/>
    </source>
</evidence>
<gene>
    <name evidence="4" type="ORF">GRI89_09785</name>
</gene>
<evidence type="ECO:0000313" key="4">
    <source>
        <dbReference type="EMBL" id="MXO59829.1"/>
    </source>
</evidence>
<feature type="domain" description="Response regulatory" evidence="3">
    <location>
        <begin position="17"/>
        <end position="132"/>
    </location>
</feature>
<dbReference type="Gene3D" id="3.40.50.2300">
    <property type="match status" value="1"/>
</dbReference>
<dbReference type="Proteomes" id="UP000433652">
    <property type="component" value="Unassembled WGS sequence"/>
</dbReference>
<dbReference type="InterPro" id="IPR001789">
    <property type="entry name" value="Sig_transdc_resp-reg_receiver"/>
</dbReference>
<dbReference type="SUPFAM" id="SSF52172">
    <property type="entry name" value="CheY-like"/>
    <property type="match status" value="1"/>
</dbReference>
<dbReference type="PANTHER" id="PTHR44591">
    <property type="entry name" value="STRESS RESPONSE REGULATOR PROTEIN 1"/>
    <property type="match status" value="1"/>
</dbReference>
<sequence>MIEKPRRRPKAGSPLSRVLIVEDDALLALAIEDALLAEGLAREVVTCPSTERAMHELEKAVPDAIVLDVHLSDRDDGWALAELIAVLGDKNTRIIFSTGSPEDIPPHIAELGLVFEKPYDPDKLARVLASDRKEGLFARFRRNKA</sequence>
<dbReference type="PROSITE" id="PS50110">
    <property type="entry name" value="RESPONSE_REGULATORY"/>
    <property type="match status" value="1"/>
</dbReference>